<dbReference type="InterPro" id="IPR029056">
    <property type="entry name" value="Ribokinase-like"/>
</dbReference>
<evidence type="ECO:0000313" key="12">
    <source>
        <dbReference type="EMBL" id="RMX08717.1"/>
    </source>
</evidence>
<keyword evidence="8 11" id="KW-0067">ATP-binding</keyword>
<comment type="pathway">
    <text evidence="3 11">Cofactor biosynthesis; thiamine diphosphate biosynthesis; 4-methyl-5-(2-phosphoethyl)-thiazole from 5-(2-hydroxyethyl)-4-methylthiazole: step 1/1.</text>
</comment>
<dbReference type="PIRSF" id="PIRSF000513">
    <property type="entry name" value="Thz_kinase"/>
    <property type="match status" value="1"/>
</dbReference>
<dbReference type="RefSeq" id="WP_122226842.1">
    <property type="nucleotide sequence ID" value="NZ_RDQO01000001.1"/>
</dbReference>
<keyword evidence="5 11" id="KW-0479">Metal-binding</keyword>
<comment type="similarity">
    <text evidence="11">Belongs to the Thz kinase family.</text>
</comment>
<dbReference type="HAMAP" id="MF_00228">
    <property type="entry name" value="Thz_kinase"/>
    <property type="match status" value="1"/>
</dbReference>
<dbReference type="UniPathway" id="UPA00060">
    <property type="reaction ID" value="UER00139"/>
</dbReference>
<keyword evidence="4 11" id="KW-0808">Transferase</keyword>
<keyword evidence="10 11" id="KW-0784">Thiamine biosynthesis</keyword>
<evidence type="ECO:0000256" key="7">
    <source>
        <dbReference type="ARBA" id="ARBA00022777"/>
    </source>
</evidence>
<comment type="cofactor">
    <cofactor evidence="2 11">
        <name>Mg(2+)</name>
        <dbReference type="ChEBI" id="CHEBI:18420"/>
    </cofactor>
</comment>
<feature type="binding site" evidence="11">
    <location>
        <position position="138"/>
    </location>
    <ligand>
        <name>ATP</name>
        <dbReference type="ChEBI" id="CHEBI:30616"/>
    </ligand>
</feature>
<comment type="catalytic activity">
    <reaction evidence="1 11">
        <text>5-(2-hydroxyethyl)-4-methylthiazole + ATP = 4-methyl-5-(2-phosphooxyethyl)-thiazole + ADP + H(+)</text>
        <dbReference type="Rhea" id="RHEA:24212"/>
        <dbReference type="ChEBI" id="CHEBI:15378"/>
        <dbReference type="ChEBI" id="CHEBI:17957"/>
        <dbReference type="ChEBI" id="CHEBI:30616"/>
        <dbReference type="ChEBI" id="CHEBI:58296"/>
        <dbReference type="ChEBI" id="CHEBI:456216"/>
        <dbReference type="EC" id="2.7.1.50"/>
    </reaction>
</comment>
<evidence type="ECO:0000256" key="4">
    <source>
        <dbReference type="ARBA" id="ARBA00022679"/>
    </source>
</evidence>
<evidence type="ECO:0000313" key="13">
    <source>
        <dbReference type="Proteomes" id="UP000278006"/>
    </source>
</evidence>
<keyword evidence="13" id="KW-1185">Reference proteome</keyword>
<keyword evidence="9 11" id="KW-0460">Magnesium</keyword>
<dbReference type="GO" id="GO:0009228">
    <property type="term" value="P:thiamine biosynthetic process"/>
    <property type="evidence" value="ECO:0007669"/>
    <property type="project" value="UniProtKB-KW"/>
</dbReference>
<evidence type="ECO:0000256" key="9">
    <source>
        <dbReference type="ARBA" id="ARBA00022842"/>
    </source>
</evidence>
<dbReference type="GO" id="GO:0005524">
    <property type="term" value="F:ATP binding"/>
    <property type="evidence" value="ECO:0007669"/>
    <property type="project" value="UniProtKB-UniRule"/>
</dbReference>
<evidence type="ECO:0000256" key="5">
    <source>
        <dbReference type="ARBA" id="ARBA00022723"/>
    </source>
</evidence>
<organism evidence="12 13">
    <name type="scientific">Corticibacter populi</name>
    <dbReference type="NCBI Taxonomy" id="1550736"/>
    <lineage>
        <taxon>Bacteria</taxon>
        <taxon>Pseudomonadati</taxon>
        <taxon>Pseudomonadota</taxon>
        <taxon>Betaproteobacteria</taxon>
        <taxon>Burkholderiales</taxon>
        <taxon>Comamonadaceae</taxon>
        <taxon>Corticibacter</taxon>
    </lineage>
</organism>
<dbReference type="SUPFAM" id="SSF53613">
    <property type="entry name" value="Ribokinase-like"/>
    <property type="match status" value="1"/>
</dbReference>
<sequence length="288" mass="28701">MSDTISSIPTGVDSSNPPDFPAFTARTLAQLRRQTPLVQAITNSVVTNFTANALLALGTAPAMVDIPAEAGVFARLASGLLINLGTPTPSQVEAALEAAAAAHETGTPWVLDPVAVGVLPVRTALARQLLAFEPAVVRGNASEIIAVAGGGGGGRGVDATDSVAQAEQTAIALALRTGGVVAVSGPVDFITDGHTQVRVANGTPLLTQVTGGGCALGGVMAACAALAATPAERLATTVAAVAIYTIAAERAAAQARGPGSFAVRFIDELASLSAHEVLTQARIEVAAT</sequence>
<evidence type="ECO:0000256" key="1">
    <source>
        <dbReference type="ARBA" id="ARBA00001771"/>
    </source>
</evidence>
<dbReference type="Proteomes" id="UP000278006">
    <property type="component" value="Unassembled WGS sequence"/>
</dbReference>
<comment type="function">
    <text evidence="11">Catalyzes the phosphorylation of the hydroxyl group of 4-methyl-5-beta-hydroxyethylthiazole (THZ).</text>
</comment>
<dbReference type="AlphaFoldDB" id="A0A3M6R0D3"/>
<dbReference type="PRINTS" id="PR01099">
    <property type="entry name" value="HYETHTZKNASE"/>
</dbReference>
<keyword evidence="7 11" id="KW-0418">Kinase</keyword>
<evidence type="ECO:0000256" key="10">
    <source>
        <dbReference type="ARBA" id="ARBA00022977"/>
    </source>
</evidence>
<accession>A0A3M6R0D3</accession>
<dbReference type="Pfam" id="PF02110">
    <property type="entry name" value="HK"/>
    <property type="match status" value="1"/>
</dbReference>
<dbReference type="InterPro" id="IPR000417">
    <property type="entry name" value="Hyethyz_kinase"/>
</dbReference>
<feature type="binding site" evidence="11">
    <location>
        <position position="211"/>
    </location>
    <ligand>
        <name>substrate</name>
    </ligand>
</feature>
<evidence type="ECO:0000256" key="3">
    <source>
        <dbReference type="ARBA" id="ARBA00004868"/>
    </source>
</evidence>
<dbReference type="GO" id="GO:0004417">
    <property type="term" value="F:hydroxyethylthiazole kinase activity"/>
    <property type="evidence" value="ECO:0007669"/>
    <property type="project" value="UniProtKB-UniRule"/>
</dbReference>
<dbReference type="GO" id="GO:0009229">
    <property type="term" value="P:thiamine diphosphate biosynthetic process"/>
    <property type="evidence" value="ECO:0007669"/>
    <property type="project" value="UniProtKB-UniRule"/>
</dbReference>
<dbReference type="Gene3D" id="3.40.1190.20">
    <property type="match status" value="1"/>
</dbReference>
<evidence type="ECO:0000256" key="11">
    <source>
        <dbReference type="HAMAP-Rule" id="MF_00228"/>
    </source>
</evidence>
<name>A0A3M6R0D3_9BURK</name>
<proteinExistence type="inferred from homology"/>
<evidence type="ECO:0000256" key="6">
    <source>
        <dbReference type="ARBA" id="ARBA00022741"/>
    </source>
</evidence>
<dbReference type="EMBL" id="RDQO01000001">
    <property type="protein sequence ID" value="RMX08717.1"/>
    <property type="molecule type" value="Genomic_DNA"/>
</dbReference>
<dbReference type="NCBIfam" id="NF006830">
    <property type="entry name" value="PRK09355.1"/>
    <property type="match status" value="1"/>
</dbReference>
<keyword evidence="6 11" id="KW-0547">Nucleotide-binding</keyword>
<protein>
    <recommendedName>
        <fullName evidence="11">Hydroxyethylthiazole kinase</fullName>
        <ecNumber evidence="11">2.7.1.50</ecNumber>
    </recommendedName>
    <alternativeName>
        <fullName evidence="11">4-methyl-5-beta-hydroxyethylthiazole kinase</fullName>
        <shortName evidence="11">TH kinase</shortName>
        <shortName evidence="11">Thz kinase</shortName>
    </alternativeName>
</protein>
<dbReference type="OrthoDB" id="8909021at2"/>
<feature type="binding site" evidence="11">
    <location>
        <position position="63"/>
    </location>
    <ligand>
        <name>substrate</name>
    </ligand>
</feature>
<evidence type="ECO:0000256" key="2">
    <source>
        <dbReference type="ARBA" id="ARBA00001946"/>
    </source>
</evidence>
<dbReference type="EC" id="2.7.1.50" evidence="11"/>
<reference evidence="12 13" key="1">
    <citation type="submission" date="2018-10" db="EMBL/GenBank/DDBJ databases">
        <title>Draft genome of Cortibacter populi DSM10536.</title>
        <authorList>
            <person name="Bernier A.-M."/>
            <person name="Bernard K."/>
        </authorList>
    </citation>
    <scope>NUCLEOTIDE SEQUENCE [LARGE SCALE GENOMIC DNA]</scope>
    <source>
        <strain evidence="12 13">DSM 105136</strain>
    </source>
</reference>
<comment type="caution">
    <text evidence="12">The sequence shown here is derived from an EMBL/GenBank/DDBJ whole genome shotgun (WGS) entry which is preliminary data.</text>
</comment>
<evidence type="ECO:0000256" key="8">
    <source>
        <dbReference type="ARBA" id="ARBA00022840"/>
    </source>
</evidence>
<dbReference type="CDD" id="cd01170">
    <property type="entry name" value="THZ_kinase"/>
    <property type="match status" value="1"/>
</dbReference>
<feature type="binding site" evidence="11">
    <location>
        <position position="184"/>
    </location>
    <ligand>
        <name>ATP</name>
        <dbReference type="ChEBI" id="CHEBI:30616"/>
    </ligand>
</feature>
<gene>
    <name evidence="11" type="primary">thiM</name>
    <name evidence="12" type="ORF">D8I35_06615</name>
</gene>
<dbReference type="GO" id="GO:0000287">
    <property type="term" value="F:magnesium ion binding"/>
    <property type="evidence" value="ECO:0007669"/>
    <property type="project" value="UniProtKB-UniRule"/>
</dbReference>